<dbReference type="AlphaFoldDB" id="A0A8B8F6S5"/>
<dbReference type="Proteomes" id="UP000694846">
    <property type="component" value="Unplaced"/>
</dbReference>
<dbReference type="GeneID" id="112680585"/>
<proteinExistence type="predicted"/>
<dbReference type="Pfam" id="PF14291">
    <property type="entry name" value="DUF4371"/>
    <property type="match status" value="1"/>
</dbReference>
<dbReference type="PANTHER" id="PTHR45749:SF37">
    <property type="entry name" value="OS05G0311600 PROTEIN"/>
    <property type="match status" value="1"/>
</dbReference>
<evidence type="ECO:0000259" key="2">
    <source>
        <dbReference type="SMART" id="SM00597"/>
    </source>
</evidence>
<dbReference type="InterPro" id="IPR006580">
    <property type="entry name" value="Znf_TTF"/>
</dbReference>
<dbReference type="Pfam" id="PF05699">
    <property type="entry name" value="Dimer_Tnp_hAT"/>
    <property type="match status" value="1"/>
</dbReference>
<feature type="region of interest" description="Disordered" evidence="1">
    <location>
        <begin position="1"/>
        <end position="23"/>
    </location>
</feature>
<dbReference type="InterPro" id="IPR008906">
    <property type="entry name" value="HATC_C_dom"/>
</dbReference>
<accession>A0A8B8F6S5</accession>
<keyword evidence="3" id="KW-1185">Reference proteome</keyword>
<dbReference type="InterPro" id="IPR025398">
    <property type="entry name" value="DUF4371"/>
</dbReference>
<gene>
    <name evidence="4" type="primary">LOC112680585</name>
</gene>
<dbReference type="PANTHER" id="PTHR45749">
    <property type="match status" value="1"/>
</dbReference>
<feature type="domain" description="TTF-type" evidence="2">
    <location>
        <begin position="114"/>
        <end position="201"/>
    </location>
</feature>
<dbReference type="GO" id="GO:0046983">
    <property type="term" value="F:protein dimerization activity"/>
    <property type="evidence" value="ECO:0007669"/>
    <property type="project" value="InterPro"/>
</dbReference>
<name>A0A8B8F6S5_9HEMI</name>
<evidence type="ECO:0000313" key="4">
    <source>
        <dbReference type="RefSeq" id="XP_025406519.1"/>
    </source>
</evidence>
<dbReference type="SMART" id="SM00597">
    <property type="entry name" value="ZnF_TTF"/>
    <property type="match status" value="1"/>
</dbReference>
<evidence type="ECO:0000256" key="1">
    <source>
        <dbReference type="SAM" id="MobiDB-lite"/>
    </source>
</evidence>
<dbReference type="SUPFAM" id="SSF53098">
    <property type="entry name" value="Ribonuclease H-like"/>
    <property type="match status" value="1"/>
</dbReference>
<sequence length="811" mass="93369">MSVRKIDSYFGPQTSSTNEEELQKTTNTVAEITNLVQSWDVQSDLDINTSSCDESLTDSDGADCDLVKTAHNKDQVSIKSLLPQSGPCDITQVVSDNPTQPVLKNYPRTKFGKEWRNFHSEWFKLYPWLEYSILENSCYCFPCRFFSTDPSGSPFSESGFKNWKKAMEKNSGIKQHDKSVSHKLCMTKWEGYKMTEKTDKSILALINKENETLIKENRYYIATVAEILLFTARQNIAQRGDNESGESINKGNFLELLNLCAKRDKRLQKKIDELHKNAKYTHHSIQNEILSIMSLMVIESIANEVQKSKYFSVLADETKDISKTEQLSIMVRYFYNNTVNERFLGYVPCSVELNAKALFEFIKKTLAASGINIQNCIAQTYDGASVMSGYQNGVQAIFQKEVPKALYTHCYNHRLNLVIVDVCKNIPEIEQFIKLLQQLYNFVSRSTVHMVFLDLQKKIFPKKNTIELKKLCETRWICQISACVAVRETFSVILLLLNKISVESKSDKSMEAKSILVHINFEFIFCLHLFCDTFSQIKIVSDYLQLPNSDIGTSCLMVESLIDYLKEFRTVDRLFNVLLEKVVLFAENNNILLPEENIMCKRTNRKLPVRFASYITELPTSENSTVMCKNDVKIIIFNPVIDRMINELQRRFSDNNPILSGISSLNPQNKSFLDFQKLLPFAKHYDVDIESLESELKLIPKLIKRHQIEKKTKINTILDFIKLLECYKLAFSELYLLCTIAIIIPPSSAGVERTFSSLRQIKTYLRNKMINSRLTDIAILSIEKNISKNLDMEKVVDKFSAAHHNRKIMFI</sequence>
<protein>
    <submittedName>
        <fullName evidence="4">Zinc finger MYM-type protein 1-like</fullName>
    </submittedName>
</protein>
<dbReference type="InterPro" id="IPR012337">
    <property type="entry name" value="RNaseH-like_sf"/>
</dbReference>
<reference evidence="4" key="1">
    <citation type="submission" date="2025-08" db="UniProtKB">
        <authorList>
            <consortium name="RefSeq"/>
        </authorList>
    </citation>
    <scope>IDENTIFICATION</scope>
    <source>
        <tissue evidence="4">Whole body</tissue>
    </source>
</reference>
<organism evidence="3 4">
    <name type="scientific">Sipha flava</name>
    <name type="common">yellow sugarcane aphid</name>
    <dbReference type="NCBI Taxonomy" id="143950"/>
    <lineage>
        <taxon>Eukaryota</taxon>
        <taxon>Metazoa</taxon>
        <taxon>Ecdysozoa</taxon>
        <taxon>Arthropoda</taxon>
        <taxon>Hexapoda</taxon>
        <taxon>Insecta</taxon>
        <taxon>Pterygota</taxon>
        <taxon>Neoptera</taxon>
        <taxon>Paraneoptera</taxon>
        <taxon>Hemiptera</taxon>
        <taxon>Sternorrhyncha</taxon>
        <taxon>Aphidomorpha</taxon>
        <taxon>Aphidoidea</taxon>
        <taxon>Aphididae</taxon>
        <taxon>Sipha</taxon>
    </lineage>
</organism>
<dbReference type="OrthoDB" id="6613683at2759"/>
<dbReference type="RefSeq" id="XP_025406519.1">
    <property type="nucleotide sequence ID" value="XM_025550734.1"/>
</dbReference>
<evidence type="ECO:0000313" key="3">
    <source>
        <dbReference type="Proteomes" id="UP000694846"/>
    </source>
</evidence>